<organism evidence="1 2">
    <name type="scientific">Aeromicrobium piscarium</name>
    <dbReference type="NCBI Taxonomy" id="2590901"/>
    <lineage>
        <taxon>Bacteria</taxon>
        <taxon>Bacillati</taxon>
        <taxon>Actinomycetota</taxon>
        <taxon>Actinomycetes</taxon>
        <taxon>Propionibacteriales</taxon>
        <taxon>Nocardioidaceae</taxon>
        <taxon>Aeromicrobium</taxon>
    </lineage>
</organism>
<evidence type="ECO:0000313" key="1">
    <source>
        <dbReference type="EMBL" id="TSD57838.1"/>
    </source>
</evidence>
<comment type="caution">
    <text evidence="1">The sequence shown here is derived from an EMBL/GenBank/DDBJ whole genome shotgun (WGS) entry which is preliminary data.</text>
</comment>
<dbReference type="Pfam" id="PF09438">
    <property type="entry name" value="DUF2017"/>
    <property type="match status" value="1"/>
</dbReference>
<dbReference type="OrthoDB" id="3268479at2"/>
<dbReference type="Proteomes" id="UP000316988">
    <property type="component" value="Unassembled WGS sequence"/>
</dbReference>
<gene>
    <name evidence="1" type="ORF">FNM00_15560</name>
</gene>
<evidence type="ECO:0000313" key="2">
    <source>
        <dbReference type="Proteomes" id="UP000316988"/>
    </source>
</evidence>
<name>A0A554RUR4_9ACTN</name>
<protein>
    <submittedName>
        <fullName evidence="1">DUF2017 domain-containing protein</fullName>
    </submittedName>
</protein>
<dbReference type="EMBL" id="VLNT01000017">
    <property type="protein sequence ID" value="TSD57838.1"/>
    <property type="molecule type" value="Genomic_DNA"/>
</dbReference>
<proteinExistence type="predicted"/>
<dbReference type="AlphaFoldDB" id="A0A554RUR4"/>
<sequence>MTPFIRRRGSVVGSFEQNEAQLLANLAAQVVELLRDRNGESESSADPLAAMVGMNGPVLPPEDPVLARLLPDAYADDPEDAAEFRRYTEQTLTSAKVANAESLIGALAEGGMGAGEDVDVEVELDEGQTLAWLRAFTDVRIALAVRLGIESDEDAERLAEDADPATAAMADVYDWLGFVQETLVQAAE</sequence>
<keyword evidence="2" id="KW-1185">Reference proteome</keyword>
<accession>A0A554RUR4</accession>
<reference evidence="1 2" key="1">
    <citation type="submission" date="2019-07" db="EMBL/GenBank/DDBJ databases">
        <authorList>
            <person name="Zhao L.H."/>
        </authorList>
    </citation>
    <scope>NUCLEOTIDE SEQUENCE [LARGE SCALE GENOMIC DNA]</scope>
    <source>
        <strain evidence="1 2">Co35</strain>
    </source>
</reference>
<dbReference type="InterPro" id="IPR018561">
    <property type="entry name" value="AosR"/>
</dbReference>
<dbReference type="RefSeq" id="WP_143914467.1">
    <property type="nucleotide sequence ID" value="NZ_VLNT01000017.1"/>
</dbReference>